<dbReference type="Gene3D" id="1.10.10.60">
    <property type="entry name" value="Homeodomain-like"/>
    <property type="match status" value="1"/>
</dbReference>
<keyword evidence="3" id="KW-0804">Transcription</keyword>
<evidence type="ECO:0000313" key="5">
    <source>
        <dbReference type="EMBL" id="QIS12568.1"/>
    </source>
</evidence>
<dbReference type="PANTHER" id="PTHR43130">
    <property type="entry name" value="ARAC-FAMILY TRANSCRIPTIONAL REGULATOR"/>
    <property type="match status" value="1"/>
</dbReference>
<dbReference type="CDD" id="cd03137">
    <property type="entry name" value="GATase1_AraC_1"/>
    <property type="match status" value="1"/>
</dbReference>
<dbReference type="Pfam" id="PF12833">
    <property type="entry name" value="HTH_18"/>
    <property type="match status" value="1"/>
</dbReference>
<dbReference type="GO" id="GO:0043565">
    <property type="term" value="F:sequence-specific DNA binding"/>
    <property type="evidence" value="ECO:0007669"/>
    <property type="project" value="InterPro"/>
</dbReference>
<dbReference type="SUPFAM" id="SSF52317">
    <property type="entry name" value="Class I glutamine amidotransferase-like"/>
    <property type="match status" value="1"/>
</dbReference>
<dbReference type="SMART" id="SM00342">
    <property type="entry name" value="HTH_ARAC"/>
    <property type="match status" value="1"/>
</dbReference>
<dbReference type="PROSITE" id="PS00041">
    <property type="entry name" value="HTH_ARAC_FAMILY_1"/>
    <property type="match status" value="1"/>
</dbReference>
<dbReference type="AlphaFoldDB" id="A0A6G9YH95"/>
<dbReference type="KEGG" id="nah:F5544_23550"/>
<dbReference type="Pfam" id="PF01965">
    <property type="entry name" value="DJ-1_PfpI"/>
    <property type="match status" value="1"/>
</dbReference>
<dbReference type="InterPro" id="IPR052158">
    <property type="entry name" value="INH-QAR"/>
</dbReference>
<evidence type="ECO:0000256" key="2">
    <source>
        <dbReference type="ARBA" id="ARBA00023125"/>
    </source>
</evidence>
<name>A0A6G9YH95_9NOCA</name>
<feature type="domain" description="HTH araC/xylS-type" evidence="4">
    <location>
        <begin position="239"/>
        <end position="337"/>
    </location>
</feature>
<gene>
    <name evidence="5" type="ORF">F5544_23550</name>
</gene>
<keyword evidence="6" id="KW-1185">Reference proteome</keyword>
<dbReference type="InterPro" id="IPR018062">
    <property type="entry name" value="HTH_AraC-typ_CS"/>
</dbReference>
<proteinExistence type="predicted"/>
<dbReference type="GO" id="GO:0003700">
    <property type="term" value="F:DNA-binding transcription factor activity"/>
    <property type="evidence" value="ECO:0007669"/>
    <property type="project" value="InterPro"/>
</dbReference>
<organism evidence="5 6">
    <name type="scientific">Nocardia arthritidis</name>
    <dbReference type="NCBI Taxonomy" id="228602"/>
    <lineage>
        <taxon>Bacteria</taxon>
        <taxon>Bacillati</taxon>
        <taxon>Actinomycetota</taxon>
        <taxon>Actinomycetes</taxon>
        <taxon>Mycobacteriales</taxon>
        <taxon>Nocardiaceae</taxon>
        <taxon>Nocardia</taxon>
    </lineage>
</organism>
<evidence type="ECO:0000259" key="4">
    <source>
        <dbReference type="PROSITE" id="PS01124"/>
    </source>
</evidence>
<protein>
    <submittedName>
        <fullName evidence="5">Helix-turn-helix domain-containing protein</fullName>
    </submittedName>
</protein>
<keyword evidence="2" id="KW-0238">DNA-binding</keyword>
<dbReference type="InterPro" id="IPR002818">
    <property type="entry name" value="DJ-1/PfpI"/>
</dbReference>
<dbReference type="SUPFAM" id="SSF46689">
    <property type="entry name" value="Homeodomain-like"/>
    <property type="match status" value="2"/>
</dbReference>
<reference evidence="5 6" key="1">
    <citation type="journal article" date="2019" name="ACS Chem. Biol.">
        <title>Identification and Mobilization of a Cryptic Antibiotic Biosynthesis Gene Locus from a Human-Pathogenic Nocardia Isolate.</title>
        <authorList>
            <person name="Herisse M."/>
            <person name="Ishida K."/>
            <person name="Porter J.L."/>
            <person name="Howden B."/>
            <person name="Hertweck C."/>
            <person name="Stinear T.P."/>
            <person name="Pidot S.J."/>
        </authorList>
    </citation>
    <scope>NUCLEOTIDE SEQUENCE [LARGE SCALE GENOMIC DNA]</scope>
    <source>
        <strain evidence="5 6">AUSMDU00012717</strain>
    </source>
</reference>
<dbReference type="Proteomes" id="UP000503540">
    <property type="component" value="Chromosome"/>
</dbReference>
<evidence type="ECO:0000256" key="1">
    <source>
        <dbReference type="ARBA" id="ARBA00023015"/>
    </source>
</evidence>
<dbReference type="PROSITE" id="PS01124">
    <property type="entry name" value="HTH_ARAC_FAMILY_2"/>
    <property type="match status" value="1"/>
</dbReference>
<evidence type="ECO:0000256" key="3">
    <source>
        <dbReference type="ARBA" id="ARBA00023163"/>
    </source>
</evidence>
<dbReference type="InterPro" id="IPR029062">
    <property type="entry name" value="Class_I_gatase-like"/>
</dbReference>
<dbReference type="Gene3D" id="3.40.50.880">
    <property type="match status" value="1"/>
</dbReference>
<dbReference type="InterPro" id="IPR009057">
    <property type="entry name" value="Homeodomain-like_sf"/>
</dbReference>
<dbReference type="InterPro" id="IPR018060">
    <property type="entry name" value="HTH_AraC"/>
</dbReference>
<keyword evidence="1" id="KW-0805">Transcription regulation</keyword>
<dbReference type="EMBL" id="CP046172">
    <property type="protein sequence ID" value="QIS12568.1"/>
    <property type="molecule type" value="Genomic_DNA"/>
</dbReference>
<evidence type="ECO:0000313" key="6">
    <source>
        <dbReference type="Proteomes" id="UP000503540"/>
    </source>
</evidence>
<dbReference type="PANTHER" id="PTHR43130:SF3">
    <property type="entry name" value="HTH-TYPE TRANSCRIPTIONAL REGULATOR RV1931C"/>
    <property type="match status" value="1"/>
</dbReference>
<sequence>MAQYVGSMSLTPSSELGDPGGVQQRRIVFVVFDRFQSLDLVGPMEVFDAANQRADQIYDVRVMAARAGTVQASNGLGIIAPHGVRDLPPERIDTVVVVGGSGVYQAVDETDLTRWLRAACTGARRIASVCSGAFLLAAAGQLDGCRVTTHWSRARQLAAEYPRVLVDPDPIFINSGKVWTSAGVTAGMDLALALVENDLGHEVAHAVARHLVLFLRRPGNQSQFSAALSTPPATSDPIRMVVSRIHARPGDRHRLDDLARYAGLSTRHLQRRFTAELGIAPAGYLERVHLEAAQRALTESDDPLETVARRCGFGTAESMRRTFHRHLGIAPSDYRDRFSSNTTRI</sequence>
<accession>A0A6G9YH95</accession>